<dbReference type="CDD" id="cd06261">
    <property type="entry name" value="TM_PBP2"/>
    <property type="match status" value="1"/>
</dbReference>
<dbReference type="PANTHER" id="PTHR30151:SF20">
    <property type="entry name" value="ABC TRANSPORTER PERMEASE PROTEIN HI_0355-RELATED"/>
    <property type="match status" value="1"/>
</dbReference>
<keyword evidence="3" id="KW-1003">Cell membrane</keyword>
<feature type="transmembrane region" description="Helical" evidence="7">
    <location>
        <begin position="7"/>
        <end position="25"/>
    </location>
</feature>
<feature type="transmembrane region" description="Helical" evidence="7">
    <location>
        <begin position="218"/>
        <end position="239"/>
    </location>
</feature>
<keyword evidence="10" id="KW-1185">Reference proteome</keyword>
<dbReference type="Pfam" id="PF00528">
    <property type="entry name" value="BPD_transp_1"/>
    <property type="match status" value="1"/>
</dbReference>
<comment type="subcellular location">
    <subcellularLocation>
        <location evidence="1 7">Cell membrane</location>
        <topology evidence="1 7">Multi-pass membrane protein</topology>
    </subcellularLocation>
</comment>
<evidence type="ECO:0000313" key="9">
    <source>
        <dbReference type="EMBL" id="APB32016.1"/>
    </source>
</evidence>
<dbReference type="InterPro" id="IPR035906">
    <property type="entry name" value="MetI-like_sf"/>
</dbReference>
<dbReference type="AlphaFoldDB" id="A0A1J0A7V2"/>
<feature type="transmembrane region" description="Helical" evidence="7">
    <location>
        <begin position="94"/>
        <end position="116"/>
    </location>
</feature>
<dbReference type="Gene3D" id="1.10.3720.10">
    <property type="entry name" value="MetI-like"/>
    <property type="match status" value="1"/>
</dbReference>
<feature type="transmembrane region" description="Helical" evidence="7">
    <location>
        <begin position="122"/>
        <end position="141"/>
    </location>
</feature>
<feature type="domain" description="ABC transmembrane type-1" evidence="8">
    <location>
        <begin position="56"/>
        <end position="240"/>
    </location>
</feature>
<feature type="transmembrane region" description="Helical" evidence="7">
    <location>
        <begin position="63"/>
        <end position="82"/>
    </location>
</feature>
<dbReference type="KEGG" id="vte:BHY08_09465"/>
<reference evidence="9 10" key="1">
    <citation type="submission" date="2016-09" db="EMBL/GenBank/DDBJ databases">
        <title>Vagococcus teuberi sp. nov., isolated from the Malian artisanal sour milk fene.</title>
        <authorList>
            <person name="Wullschleger S."/>
            <person name="Seifert C."/>
            <person name="Baumgartner S."/>
            <person name="Lacroix C."/>
            <person name="Bonfoh B."/>
            <person name="Stevens M.J."/>
            <person name="Meile L."/>
        </authorList>
    </citation>
    <scope>NUCLEOTIDE SEQUENCE [LARGE SCALE GENOMIC DNA]</scope>
    <source>
        <strain evidence="9 10">DSM 21459</strain>
    </source>
</reference>
<evidence type="ECO:0000256" key="6">
    <source>
        <dbReference type="ARBA" id="ARBA00023136"/>
    </source>
</evidence>
<keyword evidence="6 7" id="KW-0472">Membrane</keyword>
<dbReference type="GO" id="GO:0005886">
    <property type="term" value="C:plasma membrane"/>
    <property type="evidence" value="ECO:0007669"/>
    <property type="project" value="UniProtKB-SubCell"/>
</dbReference>
<evidence type="ECO:0000256" key="4">
    <source>
        <dbReference type="ARBA" id="ARBA00022692"/>
    </source>
</evidence>
<dbReference type="EMBL" id="CP017267">
    <property type="protein sequence ID" value="APB32016.1"/>
    <property type="molecule type" value="Genomic_DNA"/>
</dbReference>
<proteinExistence type="inferred from homology"/>
<evidence type="ECO:0000256" key="5">
    <source>
        <dbReference type="ARBA" id="ARBA00022989"/>
    </source>
</evidence>
<dbReference type="PANTHER" id="PTHR30151">
    <property type="entry name" value="ALKANE SULFONATE ABC TRANSPORTER-RELATED, MEMBRANE SUBUNIT"/>
    <property type="match status" value="1"/>
</dbReference>
<keyword evidence="4 7" id="KW-0812">Transmembrane</keyword>
<evidence type="ECO:0000256" key="2">
    <source>
        <dbReference type="ARBA" id="ARBA00022448"/>
    </source>
</evidence>
<feature type="transmembrane region" description="Helical" evidence="7">
    <location>
        <begin position="181"/>
        <end position="206"/>
    </location>
</feature>
<dbReference type="OrthoDB" id="9804353at2"/>
<dbReference type="GO" id="GO:0055085">
    <property type="term" value="P:transmembrane transport"/>
    <property type="evidence" value="ECO:0007669"/>
    <property type="project" value="InterPro"/>
</dbReference>
<comment type="similarity">
    <text evidence="7">Belongs to the binding-protein-dependent transport system permease family.</text>
</comment>
<dbReference type="STRING" id="519472.BHY08_09465"/>
<name>A0A1J0A7V2_9ENTE</name>
<evidence type="ECO:0000256" key="1">
    <source>
        <dbReference type="ARBA" id="ARBA00004651"/>
    </source>
</evidence>
<protein>
    <submittedName>
        <fullName evidence="9">ABC transporter permease</fullName>
    </submittedName>
</protein>
<accession>A0A1J0A7V2</accession>
<keyword evidence="5 7" id="KW-1133">Transmembrane helix</keyword>
<sequence length="250" mass="28510">MRKNMSKLIHALIAFIFLNCLWWLASVSLNQNMLPSPFAVYRHLFTMNPSILWLHTYNSLVRLFWGMFIAVVIGFVIGVLMGRFPKINQLLDPIVYLTYPIPKIALLPIIMLLFGLGNVSKITLLVLIIVFQVVLSVRDGVKTIPKSYYHHLYVLGASQFQQFYKITLPAAYSAILNAIRIALGTAIAILFFTEVYGTSYGLGFFIMDAWGRLDYLDMYSGILVLSLVAFILFQLIDLAETRADKWRKTN</sequence>
<evidence type="ECO:0000313" key="10">
    <source>
        <dbReference type="Proteomes" id="UP000191200"/>
    </source>
</evidence>
<dbReference type="InterPro" id="IPR000515">
    <property type="entry name" value="MetI-like"/>
</dbReference>
<evidence type="ECO:0000259" key="8">
    <source>
        <dbReference type="PROSITE" id="PS50928"/>
    </source>
</evidence>
<evidence type="ECO:0000256" key="3">
    <source>
        <dbReference type="ARBA" id="ARBA00022475"/>
    </source>
</evidence>
<dbReference type="SUPFAM" id="SSF161098">
    <property type="entry name" value="MetI-like"/>
    <property type="match status" value="1"/>
</dbReference>
<gene>
    <name evidence="9" type="ORF">BHY08_09465</name>
</gene>
<keyword evidence="2 7" id="KW-0813">Transport</keyword>
<organism evidence="9 10">
    <name type="scientific">Vagococcus teuberi</name>
    <dbReference type="NCBI Taxonomy" id="519472"/>
    <lineage>
        <taxon>Bacteria</taxon>
        <taxon>Bacillati</taxon>
        <taxon>Bacillota</taxon>
        <taxon>Bacilli</taxon>
        <taxon>Lactobacillales</taxon>
        <taxon>Enterococcaceae</taxon>
        <taxon>Vagococcus</taxon>
    </lineage>
</organism>
<dbReference type="PROSITE" id="PS50928">
    <property type="entry name" value="ABC_TM1"/>
    <property type="match status" value="1"/>
</dbReference>
<evidence type="ECO:0000256" key="7">
    <source>
        <dbReference type="RuleBase" id="RU363032"/>
    </source>
</evidence>
<dbReference type="Proteomes" id="UP000191200">
    <property type="component" value="Chromosome"/>
</dbReference>